<feature type="domain" description="UBC core" evidence="4">
    <location>
        <begin position="829"/>
        <end position="993"/>
    </location>
</feature>
<proteinExistence type="predicted"/>
<dbReference type="Pfam" id="PF00179">
    <property type="entry name" value="UQ_con"/>
    <property type="match status" value="1"/>
</dbReference>
<dbReference type="PROSITE" id="PS50127">
    <property type="entry name" value="UBC_2"/>
    <property type="match status" value="1"/>
</dbReference>
<protein>
    <recommendedName>
        <fullName evidence="4">UBC core domain-containing protein</fullName>
    </recommendedName>
</protein>
<name>A0A0F8XIF3_9EURO</name>
<feature type="region of interest" description="Disordered" evidence="3">
    <location>
        <begin position="713"/>
        <end position="736"/>
    </location>
</feature>
<feature type="compositionally biased region" description="Acidic residues" evidence="3">
    <location>
        <begin position="719"/>
        <end position="736"/>
    </location>
</feature>
<keyword evidence="6" id="KW-1185">Reference proteome</keyword>
<dbReference type="GO" id="GO:0061631">
    <property type="term" value="F:ubiquitin conjugating enzyme activity"/>
    <property type="evidence" value="ECO:0007669"/>
    <property type="project" value="TreeGrafter"/>
</dbReference>
<evidence type="ECO:0000256" key="3">
    <source>
        <dbReference type="SAM" id="MobiDB-lite"/>
    </source>
</evidence>
<dbReference type="InterPro" id="IPR016135">
    <property type="entry name" value="UBQ-conjugating_enzyme/RWD"/>
</dbReference>
<evidence type="ECO:0000259" key="4">
    <source>
        <dbReference type="PROSITE" id="PS50127"/>
    </source>
</evidence>
<accession>A0A0F8XIF3</accession>
<organism evidence="5 6">
    <name type="scientific">Aspergillus rambellii</name>
    <dbReference type="NCBI Taxonomy" id="308745"/>
    <lineage>
        <taxon>Eukaryota</taxon>
        <taxon>Fungi</taxon>
        <taxon>Dikarya</taxon>
        <taxon>Ascomycota</taxon>
        <taxon>Pezizomycotina</taxon>
        <taxon>Eurotiomycetes</taxon>
        <taxon>Eurotiomycetidae</taxon>
        <taxon>Eurotiales</taxon>
        <taxon>Aspergillaceae</taxon>
        <taxon>Aspergillus</taxon>
        <taxon>Aspergillus subgen. Nidulantes</taxon>
    </lineage>
</organism>
<gene>
    <name evidence="5" type="ORF">ARAM_002168</name>
</gene>
<dbReference type="OrthoDB" id="47801at2759"/>
<evidence type="ECO:0000313" key="6">
    <source>
        <dbReference type="Proteomes" id="UP000034291"/>
    </source>
</evidence>
<evidence type="ECO:0000256" key="1">
    <source>
        <dbReference type="ARBA" id="ARBA00022679"/>
    </source>
</evidence>
<reference evidence="5 6" key="1">
    <citation type="submission" date="2015-02" db="EMBL/GenBank/DDBJ databases">
        <title>Draft Genome Sequences of Two Closely-Related Aflatoxigenic Aspergillus Species Obtained from the Cote d'Ivoire.</title>
        <authorList>
            <person name="Moore G.G."/>
            <person name="Beltz S.B."/>
            <person name="Mack B.M."/>
        </authorList>
    </citation>
    <scope>NUCLEOTIDE SEQUENCE [LARGE SCALE GENOMIC DNA]</scope>
    <source>
        <strain evidence="5 6">SRRC1468</strain>
    </source>
</reference>
<dbReference type="SMART" id="SM00212">
    <property type="entry name" value="UBCc"/>
    <property type="match status" value="1"/>
</dbReference>
<dbReference type="PANTHER" id="PTHR46116">
    <property type="entry name" value="(E3-INDEPENDENT) E2 UBIQUITIN-CONJUGATING ENZYME"/>
    <property type="match status" value="1"/>
</dbReference>
<dbReference type="SUPFAM" id="SSF54495">
    <property type="entry name" value="UBC-like"/>
    <property type="match status" value="1"/>
</dbReference>
<dbReference type="PANTHER" id="PTHR46116:SF15">
    <property type="entry name" value="(E3-INDEPENDENT) E2 UBIQUITIN-CONJUGATING ENZYME"/>
    <property type="match status" value="1"/>
</dbReference>
<dbReference type="CDD" id="cd23837">
    <property type="entry name" value="UBCc_UBE2O"/>
    <property type="match status" value="1"/>
</dbReference>
<dbReference type="STRING" id="308745.A0A0F8XIF3"/>
<dbReference type="FunFam" id="3.10.110.10:FF:000094">
    <property type="entry name" value="Probable ubiquitin-conjugating enzyme E2 23"/>
    <property type="match status" value="1"/>
</dbReference>
<dbReference type="InterPro" id="IPR000608">
    <property type="entry name" value="UBC"/>
</dbReference>
<evidence type="ECO:0000256" key="2">
    <source>
        <dbReference type="ARBA" id="ARBA00022786"/>
    </source>
</evidence>
<dbReference type="AlphaFoldDB" id="A0A0F8XIF3"/>
<sequence>MDSGFVSPVPVYRHNQKFDRDDACYLKSNPTLLGHVVRTPYDVDEHELLSDVLILRYTEIPENDLMSFTTTGVPPKGYVFVSFVEPSHGCALIHEEDLELVDRVLDLGQTVKRHPDDTISGTIISTTATCTLEPIAFQPVDPVTGEYGPLRFTEKPLNNMVGSQAAENAELGPPLLYDISLSDLTKHEEFSEGDFIIYRQKLGVIQQVERDAVLLLPNLKVTSPLDPFALELPLCSNPKAVVSLPETDALKSHDIGNGEYLWTSETEFIFPGQATITDASNISRGDLPPGMQSLLVQGYVMATPSMDVHIDWLCPNVFSAESRYQTPNSEVMRASALQGTAVKCDFGRPLSESSSSSSFRCDSQLEIGDRVRFRNTASAVTKYSQFRHIPADQTFGYDLNIFRIVSSRTQVAVQWQDGTVSAEQGTSLHKIASGEDELWPGNIVVLKDRVEAIGGPLTHNAEPFPHFLRSRMRGALRIPQVGIVQAVDSRERIASVRWYDNMVELFYGGNALNPYSSLGVLSDTITNVSIYELTTYGGLSRFLDDLVILAPESVDRSAIIPSPSDEPVRAVGPCQLSFLSPITYLDLSVYLQAMKSAMINSAWFKNTTRINTSPTHRRYSVHNENTDGSSSVNFFGKIVGVDTNGIITVRLPGAASCRDICVPLERILMVIDLDESIPAVPVQSFDFLTLAGMGPFRSRDDSSTFHTFEYEGGERLDNDSADDNWMTEDESYDSADSDELIPVPERMVEGGEVVVTAVSEINPPEKPDSHHEGESSIDNAAKIFEEINILHILSFPKPSSCPQGFVVLEDSPPLDHHFLSKSTLVSSRLRMKRIRQEFEVLESSLPPGIFVRTWESRMDLLRVMIIGPEGTPYEHAPYLIDFHLNEDFPNSPPSTFFHSWTNGQGAVNPNLYEDGKICLSILGTWPTENPDETWSPLKSTVLQILVSIMGLVLVKAPFYNEAGYEVLAVEDSRRVESSQYTEKAFLLTRKFIHRALQYPVAGLEDVLNWYYVPDPSPERPQLLRRAIIEALGMIEHHNRTSHGQNDQDKASVFFSRLSLGAVVMLRKHVTALERLELDLMAQKHS</sequence>
<keyword evidence="1" id="KW-0808">Transferase</keyword>
<evidence type="ECO:0000313" key="5">
    <source>
        <dbReference type="EMBL" id="KKK23357.1"/>
    </source>
</evidence>
<dbReference type="Gene3D" id="3.10.110.10">
    <property type="entry name" value="Ubiquitin Conjugating Enzyme"/>
    <property type="match status" value="1"/>
</dbReference>
<dbReference type="EMBL" id="JZBS01001281">
    <property type="protein sequence ID" value="KKK23357.1"/>
    <property type="molecule type" value="Genomic_DNA"/>
</dbReference>
<keyword evidence="2" id="KW-0833">Ubl conjugation pathway</keyword>
<dbReference type="Proteomes" id="UP000034291">
    <property type="component" value="Unassembled WGS sequence"/>
</dbReference>
<comment type="caution">
    <text evidence="5">The sequence shown here is derived from an EMBL/GenBank/DDBJ whole genome shotgun (WGS) entry which is preliminary data.</text>
</comment>